<dbReference type="Pfam" id="PF04404">
    <property type="entry name" value="ERF"/>
    <property type="match status" value="1"/>
</dbReference>
<protein>
    <submittedName>
        <fullName evidence="1">Essential recombination function protein</fullName>
    </submittedName>
</protein>
<accession>A0A6J5KX54</accession>
<organism evidence="1">
    <name type="scientific">uncultured Caudovirales phage</name>
    <dbReference type="NCBI Taxonomy" id="2100421"/>
    <lineage>
        <taxon>Viruses</taxon>
        <taxon>Duplodnaviria</taxon>
        <taxon>Heunggongvirae</taxon>
        <taxon>Uroviricota</taxon>
        <taxon>Caudoviricetes</taxon>
        <taxon>Peduoviridae</taxon>
        <taxon>Maltschvirus</taxon>
        <taxon>Maltschvirus maltsch</taxon>
    </lineage>
</organism>
<proteinExistence type="predicted"/>
<evidence type="ECO:0000313" key="1">
    <source>
        <dbReference type="EMBL" id="CAB4127014.1"/>
    </source>
</evidence>
<sequence>METKTKIFSKLLEFQNSIEVIKKDGKNSFFKKPDGKASTYATLPNILAEVKPIINALKLVVTQPIINGEVYTVITDTESGESIDSAVPLPTGLNPQQLGSAITYFRRYTLSSLLALEIDEDDDGNKASEPKFQSTTHDKPWLNKFEKDKVTLTEAWTKATQMVGNQEVTIAKIEDKYKLSKELKAELIQIQLNGN</sequence>
<name>A0A6J5KX54_9CAUD</name>
<dbReference type="InterPro" id="IPR007499">
    <property type="entry name" value="ERF_bacteria_virus"/>
</dbReference>
<reference evidence="1" key="1">
    <citation type="submission" date="2020-04" db="EMBL/GenBank/DDBJ databases">
        <authorList>
            <person name="Chiriac C."/>
            <person name="Salcher M."/>
            <person name="Ghai R."/>
            <person name="Kavagutti S V."/>
        </authorList>
    </citation>
    <scope>NUCLEOTIDE SEQUENCE</scope>
</reference>
<gene>
    <name evidence="1" type="ORF">UFOVP87_35</name>
</gene>
<dbReference type="EMBL" id="LR796200">
    <property type="protein sequence ID" value="CAB4127014.1"/>
    <property type="molecule type" value="Genomic_DNA"/>
</dbReference>